<dbReference type="InterPro" id="IPR047676">
    <property type="entry name" value="FxLYD_dom"/>
</dbReference>
<accession>A0ABV5AIC9</accession>
<dbReference type="RefSeq" id="WP_275476044.1">
    <property type="nucleotide sequence ID" value="NZ_CP162940.1"/>
</dbReference>
<protein>
    <submittedName>
        <fullName evidence="1">FxLYD domain-containing protein</fullName>
    </submittedName>
</protein>
<keyword evidence="2" id="KW-1185">Reference proteome</keyword>
<dbReference type="Proteomes" id="UP001579974">
    <property type="component" value="Unassembled WGS sequence"/>
</dbReference>
<evidence type="ECO:0000313" key="1">
    <source>
        <dbReference type="EMBL" id="MFB5192028.1"/>
    </source>
</evidence>
<organism evidence="1 2">
    <name type="scientific">Alicyclobacillus fastidiosus</name>
    <dbReference type="NCBI Taxonomy" id="392011"/>
    <lineage>
        <taxon>Bacteria</taxon>
        <taxon>Bacillati</taxon>
        <taxon>Bacillota</taxon>
        <taxon>Bacilli</taxon>
        <taxon>Bacillales</taxon>
        <taxon>Alicyclobacillaceae</taxon>
        <taxon>Alicyclobacillus</taxon>
    </lineage>
</organism>
<name>A0ABV5AIC9_9BACL</name>
<evidence type="ECO:0000313" key="2">
    <source>
        <dbReference type="Proteomes" id="UP001579974"/>
    </source>
</evidence>
<proteinExistence type="predicted"/>
<dbReference type="NCBIfam" id="NF038353">
    <property type="entry name" value="FxLYD_dom"/>
    <property type="match status" value="1"/>
</dbReference>
<comment type="caution">
    <text evidence="1">The sequence shown here is derived from an EMBL/GenBank/DDBJ whole genome shotgun (WGS) entry which is preliminary data.</text>
</comment>
<gene>
    <name evidence="1" type="ORF">KKP3000_000820</name>
</gene>
<dbReference type="EMBL" id="JBDXSU010000016">
    <property type="protein sequence ID" value="MFB5192028.1"/>
    <property type="molecule type" value="Genomic_DNA"/>
</dbReference>
<sequence length="180" mass="18494">MKKIAIGIGGFVAGIVMTAGVTMAATTVVKATKGTATLQLNGSKVSSGTDLSYGGTTYLSLGSVESVLKRAGLGYKWSGNTLNVTTPKSQSSPITFSNIIVKSDGFGDTIVDGEATNHDTKTHDFTLVVSFYDSNGKLLGTADGAVNELAGGDTKTFEAMATSDYISAASYKVQVDALVD</sequence>
<reference evidence="1 2" key="1">
    <citation type="journal article" date="2024" name="Int. J. Mol. Sci.">
        <title>Exploration of Alicyclobacillus spp. Genome in Search of Antibiotic Resistance.</title>
        <authorList>
            <person name="Bucka-Kolendo J."/>
            <person name="Kiousi D.E."/>
            <person name="Dekowska A."/>
            <person name="Mikolajczuk-Szczyrba A."/>
            <person name="Karadedos D.M."/>
            <person name="Michael P."/>
            <person name="Galanis A."/>
            <person name="Sokolowska B."/>
        </authorList>
    </citation>
    <scope>NUCLEOTIDE SEQUENCE [LARGE SCALE GENOMIC DNA]</scope>
    <source>
        <strain evidence="1 2">KKP 3000</strain>
    </source>
</reference>